<organism evidence="1 2">
    <name type="scientific">Parelaphostrongylus tenuis</name>
    <name type="common">Meningeal worm</name>
    <dbReference type="NCBI Taxonomy" id="148309"/>
    <lineage>
        <taxon>Eukaryota</taxon>
        <taxon>Metazoa</taxon>
        <taxon>Ecdysozoa</taxon>
        <taxon>Nematoda</taxon>
        <taxon>Chromadorea</taxon>
        <taxon>Rhabditida</taxon>
        <taxon>Rhabditina</taxon>
        <taxon>Rhabditomorpha</taxon>
        <taxon>Strongyloidea</taxon>
        <taxon>Metastrongylidae</taxon>
        <taxon>Parelaphostrongylus</taxon>
    </lineage>
</organism>
<sequence length="269" mass="30802">MLYNRSESHQCHVIRTTYVVEQKKRPDPGMVLDGPQCGDDKRGASAEFFQYYPFNGFFGAFRYFLSGIRSGWYVLLVQRRRNLPGEKYLNAMWGDGVLNYSVNERPPSFIPPAIPLVSMNTSSPHARSSDQLLAHVPVPSSCSNPKVVSNLLIPALFLLILRSMDIPSPPPDDPDDESSFMRKHTIRPVQPPRYLHRNRFRPVMYRCAEPRLEVKLSFPFAVRLRENLNRDNDKERKEMIPSLTSSHFHEVTSVSFGIVSLKQHALSTN</sequence>
<keyword evidence="2" id="KW-1185">Reference proteome</keyword>
<dbReference type="Proteomes" id="UP001196413">
    <property type="component" value="Unassembled WGS sequence"/>
</dbReference>
<comment type="caution">
    <text evidence="1">The sequence shown here is derived from an EMBL/GenBank/DDBJ whole genome shotgun (WGS) entry which is preliminary data.</text>
</comment>
<dbReference type="AlphaFoldDB" id="A0AAD5MIQ1"/>
<name>A0AAD5MIQ1_PARTN</name>
<gene>
    <name evidence="1" type="ORF">KIN20_017945</name>
</gene>
<evidence type="ECO:0000313" key="2">
    <source>
        <dbReference type="Proteomes" id="UP001196413"/>
    </source>
</evidence>
<dbReference type="EMBL" id="JAHQIW010003587">
    <property type="protein sequence ID" value="KAJ1359252.1"/>
    <property type="molecule type" value="Genomic_DNA"/>
</dbReference>
<proteinExistence type="predicted"/>
<evidence type="ECO:0000313" key="1">
    <source>
        <dbReference type="EMBL" id="KAJ1359252.1"/>
    </source>
</evidence>
<reference evidence="1" key="1">
    <citation type="submission" date="2021-06" db="EMBL/GenBank/DDBJ databases">
        <title>Parelaphostrongylus tenuis whole genome reference sequence.</title>
        <authorList>
            <person name="Garwood T.J."/>
            <person name="Larsen P.A."/>
            <person name="Fountain-Jones N.M."/>
            <person name="Garbe J.R."/>
            <person name="Macchietto M.G."/>
            <person name="Kania S.A."/>
            <person name="Gerhold R.W."/>
            <person name="Richards J.E."/>
            <person name="Wolf T.M."/>
        </authorList>
    </citation>
    <scope>NUCLEOTIDE SEQUENCE</scope>
    <source>
        <strain evidence="1">MNPRO001-30</strain>
        <tissue evidence="1">Meninges</tissue>
    </source>
</reference>
<accession>A0AAD5MIQ1</accession>
<protein>
    <submittedName>
        <fullName evidence="1">Uncharacterized protein</fullName>
    </submittedName>
</protein>